<organism evidence="2 3">
    <name type="scientific">Microbispora oryzae</name>
    <dbReference type="NCBI Taxonomy" id="2806554"/>
    <lineage>
        <taxon>Bacteria</taxon>
        <taxon>Bacillati</taxon>
        <taxon>Actinomycetota</taxon>
        <taxon>Actinomycetes</taxon>
        <taxon>Streptosporangiales</taxon>
        <taxon>Streptosporangiaceae</taxon>
        <taxon>Microbispora</taxon>
    </lineage>
</organism>
<name>A0A941AIV2_9ACTN</name>
<evidence type="ECO:0008006" key="4">
    <source>
        <dbReference type="Google" id="ProtNLM"/>
    </source>
</evidence>
<dbReference type="EMBL" id="JAFCNB010000003">
    <property type="protein sequence ID" value="MBP2703528.1"/>
    <property type="molecule type" value="Genomic_DNA"/>
</dbReference>
<evidence type="ECO:0000256" key="1">
    <source>
        <dbReference type="SAM" id="SignalP"/>
    </source>
</evidence>
<reference evidence="2" key="1">
    <citation type="submission" date="2021-02" db="EMBL/GenBank/DDBJ databases">
        <title>Draft genome sequence of Microbispora sp. RL4-1S isolated from rice leaves in Thailand.</title>
        <authorList>
            <person name="Muangham S."/>
            <person name="Duangmal K."/>
        </authorList>
    </citation>
    <scope>NUCLEOTIDE SEQUENCE</scope>
    <source>
        <strain evidence="2">RL4-1S</strain>
    </source>
</reference>
<evidence type="ECO:0000313" key="3">
    <source>
        <dbReference type="Proteomes" id="UP000674234"/>
    </source>
</evidence>
<dbReference type="PROSITE" id="PS51257">
    <property type="entry name" value="PROKAR_LIPOPROTEIN"/>
    <property type="match status" value="1"/>
</dbReference>
<sequence>MRLRALAALAAAALTVSGCGASAAPSAPAPAAPNTPPPAPCSAAAAYVQPFRDRALAAFLDSTSRRQVQQALNDAGTDAGEVIGGAGWKTALAACEADDTARRQAAELRMFAVDISLAALQIDTGKPLAEVQAELISKLDTAVTTP</sequence>
<keyword evidence="3" id="KW-1185">Reference proteome</keyword>
<evidence type="ECO:0000313" key="2">
    <source>
        <dbReference type="EMBL" id="MBP2703528.1"/>
    </source>
</evidence>
<gene>
    <name evidence="2" type="ORF">JOL79_06910</name>
</gene>
<dbReference type="RefSeq" id="WP_210154839.1">
    <property type="nucleotide sequence ID" value="NZ_JAFCNB010000003.1"/>
</dbReference>
<protein>
    <recommendedName>
        <fullName evidence="4">Lipoprotein</fullName>
    </recommendedName>
</protein>
<dbReference type="Proteomes" id="UP000674234">
    <property type="component" value="Unassembled WGS sequence"/>
</dbReference>
<keyword evidence="1" id="KW-0732">Signal</keyword>
<comment type="caution">
    <text evidence="2">The sequence shown here is derived from an EMBL/GenBank/DDBJ whole genome shotgun (WGS) entry which is preliminary data.</text>
</comment>
<feature type="chain" id="PRO_5037728247" description="Lipoprotein" evidence="1">
    <location>
        <begin position="24"/>
        <end position="146"/>
    </location>
</feature>
<feature type="signal peptide" evidence="1">
    <location>
        <begin position="1"/>
        <end position="23"/>
    </location>
</feature>
<dbReference type="AlphaFoldDB" id="A0A941AIV2"/>
<proteinExistence type="predicted"/>
<accession>A0A941AIV2</accession>